<name>A0A7C3CZQ2_9BACT</name>
<dbReference type="Proteomes" id="UP000886043">
    <property type="component" value="Unassembled WGS sequence"/>
</dbReference>
<keyword evidence="2" id="KW-0472">Membrane</keyword>
<sequence>MFVLGYFLAALAKVIDLVLTLYLWVIIIRAIISWVNPDPFNPIVRFLYQITEPVLWRVRRVLPPIGGLDLSPLVVILAIVFLQQFLVPTLYELSLRLR</sequence>
<dbReference type="PANTHER" id="PTHR33219:SF14">
    <property type="entry name" value="PROTEIN COFACTOR ASSEMBLY OF COMPLEX C SUBUNIT B CCB3, CHLOROPLASTIC-RELATED"/>
    <property type="match status" value="1"/>
</dbReference>
<comment type="caution">
    <text evidence="3">The sequence shown here is derived from an EMBL/GenBank/DDBJ whole genome shotgun (WGS) entry which is preliminary data.</text>
</comment>
<evidence type="ECO:0000256" key="2">
    <source>
        <dbReference type="SAM" id="Phobius"/>
    </source>
</evidence>
<dbReference type="InterPro" id="IPR003425">
    <property type="entry name" value="CCB3/YggT"/>
</dbReference>
<gene>
    <name evidence="3" type="ORF">ENJ40_09905</name>
</gene>
<organism evidence="3">
    <name type="scientific">Thermosulfurimonas dismutans</name>
    <dbReference type="NCBI Taxonomy" id="999894"/>
    <lineage>
        <taxon>Bacteria</taxon>
        <taxon>Pseudomonadati</taxon>
        <taxon>Thermodesulfobacteriota</taxon>
        <taxon>Thermodesulfobacteria</taxon>
        <taxon>Thermodesulfobacteriales</taxon>
        <taxon>Thermodesulfobacteriaceae</taxon>
        <taxon>Thermosulfurimonas</taxon>
    </lineage>
</organism>
<dbReference type="GO" id="GO:0016020">
    <property type="term" value="C:membrane"/>
    <property type="evidence" value="ECO:0007669"/>
    <property type="project" value="InterPro"/>
</dbReference>
<dbReference type="EMBL" id="DRMH01000136">
    <property type="protein sequence ID" value="HFC98748.1"/>
    <property type="molecule type" value="Genomic_DNA"/>
</dbReference>
<feature type="transmembrane region" description="Helical" evidence="2">
    <location>
        <begin position="70"/>
        <end position="91"/>
    </location>
</feature>
<proteinExistence type="inferred from homology"/>
<protein>
    <submittedName>
        <fullName evidence="3">YggT family protein</fullName>
    </submittedName>
</protein>
<keyword evidence="2" id="KW-0812">Transmembrane</keyword>
<dbReference type="Pfam" id="PF02325">
    <property type="entry name" value="CCB3_YggT"/>
    <property type="match status" value="1"/>
</dbReference>
<keyword evidence="2" id="KW-1133">Transmembrane helix</keyword>
<dbReference type="AlphaFoldDB" id="A0A7C3CZQ2"/>
<evidence type="ECO:0000256" key="1">
    <source>
        <dbReference type="ARBA" id="ARBA00010894"/>
    </source>
</evidence>
<dbReference type="PANTHER" id="PTHR33219">
    <property type="entry name" value="YLMG HOMOLOG PROTEIN 2, CHLOROPLASTIC"/>
    <property type="match status" value="1"/>
</dbReference>
<feature type="transmembrane region" description="Helical" evidence="2">
    <location>
        <begin position="7"/>
        <end position="32"/>
    </location>
</feature>
<evidence type="ECO:0000313" key="3">
    <source>
        <dbReference type="EMBL" id="HFC98748.1"/>
    </source>
</evidence>
<reference evidence="3" key="1">
    <citation type="journal article" date="2020" name="mSystems">
        <title>Genome- and Community-Level Interaction Insights into Carbon Utilization and Element Cycling Functions of Hydrothermarchaeota in Hydrothermal Sediment.</title>
        <authorList>
            <person name="Zhou Z."/>
            <person name="Liu Y."/>
            <person name="Xu W."/>
            <person name="Pan J."/>
            <person name="Luo Z.H."/>
            <person name="Li M."/>
        </authorList>
    </citation>
    <scope>NUCLEOTIDE SEQUENCE [LARGE SCALE GENOMIC DNA]</scope>
    <source>
        <strain evidence="3">HyVt-483</strain>
    </source>
</reference>
<comment type="similarity">
    <text evidence="1">Belongs to the YggT family.</text>
</comment>
<accession>A0A7C3CZQ2</accession>